<protein>
    <recommendedName>
        <fullName evidence="6">Peptidase S1 domain-containing protein</fullName>
    </recommendedName>
</protein>
<evidence type="ECO:0000313" key="7">
    <source>
        <dbReference type="EMBL" id="KAK2835713.1"/>
    </source>
</evidence>
<name>A0AA88MDP0_CHASR</name>
<keyword evidence="1" id="KW-0645">Protease</keyword>
<keyword evidence="4" id="KW-1015">Disulfide bond</keyword>
<dbReference type="AlphaFoldDB" id="A0AA88MDP0"/>
<dbReference type="CDD" id="cd00190">
    <property type="entry name" value="Tryp_SPc"/>
    <property type="match status" value="1"/>
</dbReference>
<dbReference type="PANTHER" id="PTHR24271">
    <property type="entry name" value="KALLIKREIN-RELATED"/>
    <property type="match status" value="1"/>
</dbReference>
<dbReference type="PANTHER" id="PTHR24271:SF87">
    <property type="entry name" value="ARGININE ESTERASE-LIKE-RELATED"/>
    <property type="match status" value="1"/>
</dbReference>
<feature type="signal peptide" evidence="5">
    <location>
        <begin position="1"/>
        <end position="22"/>
    </location>
</feature>
<dbReference type="GO" id="GO:0006508">
    <property type="term" value="P:proteolysis"/>
    <property type="evidence" value="ECO:0007669"/>
    <property type="project" value="UniProtKB-KW"/>
</dbReference>
<gene>
    <name evidence="7" type="ORF">Q5P01_016197</name>
</gene>
<organism evidence="7 8">
    <name type="scientific">Channa striata</name>
    <name type="common">Snakehead murrel</name>
    <name type="synonym">Ophicephalus striatus</name>
    <dbReference type="NCBI Taxonomy" id="64152"/>
    <lineage>
        <taxon>Eukaryota</taxon>
        <taxon>Metazoa</taxon>
        <taxon>Chordata</taxon>
        <taxon>Craniata</taxon>
        <taxon>Vertebrata</taxon>
        <taxon>Euteleostomi</taxon>
        <taxon>Actinopterygii</taxon>
        <taxon>Neopterygii</taxon>
        <taxon>Teleostei</taxon>
        <taxon>Neoteleostei</taxon>
        <taxon>Acanthomorphata</taxon>
        <taxon>Anabantaria</taxon>
        <taxon>Anabantiformes</taxon>
        <taxon>Channoidei</taxon>
        <taxon>Channidae</taxon>
        <taxon>Channa</taxon>
    </lineage>
</organism>
<keyword evidence="2" id="KW-0378">Hydrolase</keyword>
<feature type="chain" id="PRO_5041650628" description="Peptidase S1 domain-containing protein" evidence="5">
    <location>
        <begin position="23"/>
        <end position="251"/>
    </location>
</feature>
<dbReference type="PROSITE" id="PS00134">
    <property type="entry name" value="TRYPSIN_HIS"/>
    <property type="match status" value="1"/>
</dbReference>
<dbReference type="GO" id="GO:0004252">
    <property type="term" value="F:serine-type endopeptidase activity"/>
    <property type="evidence" value="ECO:0007669"/>
    <property type="project" value="InterPro"/>
</dbReference>
<dbReference type="InterPro" id="IPR009003">
    <property type="entry name" value="Peptidase_S1_PA"/>
</dbReference>
<dbReference type="InterPro" id="IPR043504">
    <property type="entry name" value="Peptidase_S1_PA_chymotrypsin"/>
</dbReference>
<dbReference type="SMART" id="SM00020">
    <property type="entry name" value="Tryp_SPc"/>
    <property type="match status" value="1"/>
</dbReference>
<dbReference type="PROSITE" id="PS50240">
    <property type="entry name" value="TRYPSIN_DOM"/>
    <property type="match status" value="1"/>
</dbReference>
<dbReference type="Proteomes" id="UP001187415">
    <property type="component" value="Unassembled WGS sequence"/>
</dbReference>
<evidence type="ECO:0000256" key="5">
    <source>
        <dbReference type="SAM" id="SignalP"/>
    </source>
</evidence>
<evidence type="ECO:0000313" key="8">
    <source>
        <dbReference type="Proteomes" id="UP001187415"/>
    </source>
</evidence>
<accession>A0AA88MDP0</accession>
<dbReference type="InterPro" id="IPR018114">
    <property type="entry name" value="TRYPSIN_HIS"/>
</dbReference>
<comment type="caution">
    <text evidence="7">The sequence shown here is derived from an EMBL/GenBank/DDBJ whole genome shotgun (WGS) entry which is preliminary data.</text>
</comment>
<dbReference type="SUPFAM" id="SSF50494">
    <property type="entry name" value="Trypsin-like serine proteases"/>
    <property type="match status" value="1"/>
</dbReference>
<reference evidence="7" key="1">
    <citation type="submission" date="2023-07" db="EMBL/GenBank/DDBJ databases">
        <title>Chromosome-level Genome Assembly of Striped Snakehead (Channa striata).</title>
        <authorList>
            <person name="Liu H."/>
        </authorList>
    </citation>
    <scope>NUCLEOTIDE SEQUENCE</scope>
    <source>
        <strain evidence="7">Gz</strain>
        <tissue evidence="7">Muscle</tissue>
    </source>
</reference>
<evidence type="ECO:0000256" key="2">
    <source>
        <dbReference type="ARBA" id="ARBA00022801"/>
    </source>
</evidence>
<dbReference type="InterPro" id="IPR001314">
    <property type="entry name" value="Peptidase_S1A"/>
</dbReference>
<evidence type="ECO:0000256" key="4">
    <source>
        <dbReference type="ARBA" id="ARBA00023157"/>
    </source>
</evidence>
<dbReference type="EMBL" id="JAUPFM010000012">
    <property type="protein sequence ID" value="KAK2835713.1"/>
    <property type="molecule type" value="Genomic_DNA"/>
</dbReference>
<evidence type="ECO:0000259" key="6">
    <source>
        <dbReference type="PROSITE" id="PS50240"/>
    </source>
</evidence>
<sequence length="251" mass="27971">MYALRFFLLFHLLSCLGQNALGSEIINGMLVPENSMQFMASLQANNKHVCGGFLVSEDFVMTAAHCDKSNVTRVVIGTHNLKNADNGIIREIEQRCIYPSYKEPALGHDIMLLKLSKKARPSNTVKMIKVSKINNNIKNMEKCEVAGWGWTESDYHPVDALRKVDVPIINFKDCKKQWKKVLPDNVICAGGHGTCKGFCKGDSGGPLVCKGMAVGVVSFNKDCNPNMPNVYTDISKYLRWINGILKKKKCK</sequence>
<dbReference type="FunFam" id="2.40.10.10:FF:000036">
    <property type="entry name" value="Trypsin beta"/>
    <property type="match status" value="1"/>
</dbReference>
<keyword evidence="3" id="KW-0720">Serine protease</keyword>
<dbReference type="InterPro" id="IPR001254">
    <property type="entry name" value="Trypsin_dom"/>
</dbReference>
<evidence type="ECO:0000256" key="1">
    <source>
        <dbReference type="ARBA" id="ARBA00022670"/>
    </source>
</evidence>
<keyword evidence="8" id="KW-1185">Reference proteome</keyword>
<dbReference type="Gene3D" id="2.40.10.10">
    <property type="entry name" value="Trypsin-like serine proteases"/>
    <property type="match status" value="2"/>
</dbReference>
<dbReference type="Pfam" id="PF00089">
    <property type="entry name" value="Trypsin"/>
    <property type="match status" value="1"/>
</dbReference>
<dbReference type="PRINTS" id="PR00722">
    <property type="entry name" value="CHYMOTRYPSIN"/>
</dbReference>
<proteinExistence type="predicted"/>
<evidence type="ECO:0000256" key="3">
    <source>
        <dbReference type="ARBA" id="ARBA00022825"/>
    </source>
</evidence>
<keyword evidence="5" id="KW-0732">Signal</keyword>
<feature type="domain" description="Peptidase S1" evidence="6">
    <location>
        <begin position="25"/>
        <end position="246"/>
    </location>
</feature>